<reference evidence="5 6" key="1">
    <citation type="journal article" date="2023" name="Sci. Data">
        <title>Genome assembly of the Korean intertidal mud-creeper Batillaria attramentaria.</title>
        <authorList>
            <person name="Patra A.K."/>
            <person name="Ho P.T."/>
            <person name="Jun S."/>
            <person name="Lee S.J."/>
            <person name="Kim Y."/>
            <person name="Won Y.J."/>
        </authorList>
    </citation>
    <scope>NUCLEOTIDE SEQUENCE [LARGE SCALE GENOMIC DNA]</scope>
    <source>
        <strain evidence="5">Wonlab-2016</strain>
    </source>
</reference>
<dbReference type="AlphaFoldDB" id="A0ABD0KUP9"/>
<keyword evidence="3" id="KW-0472">Membrane</keyword>
<name>A0ABD0KUP9_9CAEN</name>
<organism evidence="5 6">
    <name type="scientific">Batillaria attramentaria</name>
    <dbReference type="NCBI Taxonomy" id="370345"/>
    <lineage>
        <taxon>Eukaryota</taxon>
        <taxon>Metazoa</taxon>
        <taxon>Spiralia</taxon>
        <taxon>Lophotrochozoa</taxon>
        <taxon>Mollusca</taxon>
        <taxon>Gastropoda</taxon>
        <taxon>Caenogastropoda</taxon>
        <taxon>Sorbeoconcha</taxon>
        <taxon>Cerithioidea</taxon>
        <taxon>Batillariidae</taxon>
        <taxon>Batillaria</taxon>
    </lineage>
</organism>
<evidence type="ECO:0000256" key="4">
    <source>
        <dbReference type="SAM" id="SignalP"/>
    </source>
</evidence>
<dbReference type="SUPFAM" id="SSF52058">
    <property type="entry name" value="L domain-like"/>
    <property type="match status" value="1"/>
</dbReference>
<accession>A0ABD0KUP9</accession>
<proteinExistence type="predicted"/>
<sequence>MALRLLLTVVCLVGMTSAVTKPTGCSYSLGVFTCDYSVNTSSFDINYPAELTIQCQTGGGGLMTLAADSFTNLGYYNNIRIINCEFTAMPASSFANFGTVNYFSLEGGNMDNVDKDALLGLNVQKDSALPTPLGEFAMIDVDLVPGGLPAVPLDMFSTTTMVTKLTLDNNPFTYIPDNIFGSMPALGQVSMAGINWECTCNNLWWRDYVNSNGISFISPSTCTLPTSFYGQSTYSYYSRVCDNGLDCDGGKVPAVDFGGVTCLTALQITIYVFAILGFFGAGAALGLAIHTKRQIGGAGGAGAKPGGMRPKRMSSNRIKNAPGSKPPNGTARPPGGSRKAFN</sequence>
<gene>
    <name evidence="5" type="ORF">BaRGS_00017863</name>
</gene>
<evidence type="ECO:0000256" key="3">
    <source>
        <dbReference type="SAM" id="Phobius"/>
    </source>
</evidence>
<dbReference type="PANTHER" id="PTHR24373:SF370">
    <property type="entry name" value="FISH-LIPS, ISOFORM E"/>
    <property type="match status" value="1"/>
</dbReference>
<evidence type="ECO:0000256" key="1">
    <source>
        <dbReference type="ARBA" id="ARBA00022729"/>
    </source>
</evidence>
<evidence type="ECO:0000313" key="6">
    <source>
        <dbReference type="Proteomes" id="UP001519460"/>
    </source>
</evidence>
<dbReference type="PANTHER" id="PTHR24373">
    <property type="entry name" value="SLIT RELATED LEUCINE-RICH REPEAT NEURONAL PROTEIN"/>
    <property type="match status" value="1"/>
</dbReference>
<keyword evidence="3" id="KW-1133">Transmembrane helix</keyword>
<keyword evidence="3" id="KW-0812">Transmembrane</keyword>
<comment type="caution">
    <text evidence="5">The sequence shown here is derived from an EMBL/GenBank/DDBJ whole genome shotgun (WGS) entry which is preliminary data.</text>
</comment>
<dbReference type="Gene3D" id="3.80.10.10">
    <property type="entry name" value="Ribonuclease Inhibitor"/>
    <property type="match status" value="1"/>
</dbReference>
<dbReference type="InterPro" id="IPR032675">
    <property type="entry name" value="LRR_dom_sf"/>
</dbReference>
<feature type="chain" id="PRO_5044820803" evidence="4">
    <location>
        <begin position="19"/>
        <end position="342"/>
    </location>
</feature>
<feature type="region of interest" description="Disordered" evidence="2">
    <location>
        <begin position="295"/>
        <end position="342"/>
    </location>
</feature>
<evidence type="ECO:0000313" key="5">
    <source>
        <dbReference type="EMBL" id="KAK7490991.1"/>
    </source>
</evidence>
<evidence type="ECO:0000256" key="2">
    <source>
        <dbReference type="SAM" id="MobiDB-lite"/>
    </source>
</evidence>
<keyword evidence="1 4" id="KW-0732">Signal</keyword>
<feature type="compositionally biased region" description="Gly residues" evidence="2">
    <location>
        <begin position="296"/>
        <end position="305"/>
    </location>
</feature>
<feature type="signal peptide" evidence="4">
    <location>
        <begin position="1"/>
        <end position="18"/>
    </location>
</feature>
<dbReference type="Proteomes" id="UP001519460">
    <property type="component" value="Unassembled WGS sequence"/>
</dbReference>
<dbReference type="InterPro" id="IPR050328">
    <property type="entry name" value="Dev_Immune_Receptor"/>
</dbReference>
<protein>
    <submittedName>
        <fullName evidence="5">Uncharacterized protein</fullName>
    </submittedName>
</protein>
<dbReference type="EMBL" id="JACVVK020000121">
    <property type="protein sequence ID" value="KAK7490991.1"/>
    <property type="molecule type" value="Genomic_DNA"/>
</dbReference>
<feature type="transmembrane region" description="Helical" evidence="3">
    <location>
        <begin position="268"/>
        <end position="289"/>
    </location>
</feature>
<keyword evidence="6" id="KW-1185">Reference proteome</keyword>